<gene>
    <name evidence="1" type="ORF">RPERSI_LOCUS549</name>
</gene>
<name>A0ACA9KFJ4_9GLOM</name>
<reference evidence="1" key="1">
    <citation type="submission" date="2021-06" db="EMBL/GenBank/DDBJ databases">
        <authorList>
            <person name="Kallberg Y."/>
            <person name="Tangrot J."/>
            <person name="Rosling A."/>
        </authorList>
    </citation>
    <scope>NUCLEOTIDE SEQUENCE</scope>
    <source>
        <strain evidence="1">MA461A</strain>
    </source>
</reference>
<comment type="caution">
    <text evidence="1">The sequence shown here is derived from an EMBL/GenBank/DDBJ whole genome shotgun (WGS) entry which is preliminary data.</text>
</comment>
<evidence type="ECO:0000313" key="2">
    <source>
        <dbReference type="Proteomes" id="UP000789920"/>
    </source>
</evidence>
<accession>A0ACA9KFJ4</accession>
<evidence type="ECO:0000313" key="1">
    <source>
        <dbReference type="EMBL" id="CAG8470296.1"/>
    </source>
</evidence>
<proteinExistence type="predicted"/>
<keyword evidence="2" id="KW-1185">Reference proteome</keyword>
<dbReference type="Proteomes" id="UP000789920">
    <property type="component" value="Unassembled WGS sequence"/>
</dbReference>
<organism evidence="1 2">
    <name type="scientific">Racocetra persica</name>
    <dbReference type="NCBI Taxonomy" id="160502"/>
    <lineage>
        <taxon>Eukaryota</taxon>
        <taxon>Fungi</taxon>
        <taxon>Fungi incertae sedis</taxon>
        <taxon>Mucoromycota</taxon>
        <taxon>Glomeromycotina</taxon>
        <taxon>Glomeromycetes</taxon>
        <taxon>Diversisporales</taxon>
        <taxon>Gigasporaceae</taxon>
        <taxon>Racocetra</taxon>
    </lineage>
</organism>
<dbReference type="EMBL" id="CAJVQC010000429">
    <property type="protein sequence ID" value="CAG8470296.1"/>
    <property type="molecule type" value="Genomic_DNA"/>
</dbReference>
<sequence length="399" mass="44109">MSLKAIVYVRNPPSLEILNQLLLPHETVYESITTVQQGYEQINQMKVRGAPAIGIVAALSLVIDLQLKLQTFINNPNALDSETLNILNSPLLLATFVRNSLDRLNQSRPTAVNLFRTSDILWDVTNSGIKKNFDSKQIIESLADTAEQMMLNDLKDNNNIGKYGADFILKNSDKKICVVTHCNTGSLATSGYGTALGIIRHLHAQENLLHAYYTETRPYNQGSRLTSYELLHDKIPSTLICDSMVSALLSSHAFNSSSNKVGHKITAIIVGADRVAKNGDTANKIGTYQLAITARYHNVMFIVASPSTSIDLNIQNGRDIVIEERNEDEVVFIGGLLKQDGIEKNQIKKVRVSPEGVKVWNPSFDVTPAELITAIVTEKGVVEKEEGMKEFDLEKFLLG</sequence>
<protein>
    <submittedName>
        <fullName evidence="1">25166_t:CDS:1</fullName>
    </submittedName>
</protein>